<dbReference type="InterPro" id="IPR039448">
    <property type="entry name" value="Beta_helix"/>
</dbReference>
<dbReference type="RefSeq" id="WP_168884573.1">
    <property type="nucleotide sequence ID" value="NZ_JABAIL010000008.1"/>
</dbReference>
<dbReference type="NCBIfam" id="TIGR04183">
    <property type="entry name" value="Por_Secre_tail"/>
    <property type="match status" value="1"/>
</dbReference>
<dbReference type="GO" id="GO:0016798">
    <property type="term" value="F:hydrolase activity, acting on glycosyl bonds"/>
    <property type="evidence" value="ECO:0007669"/>
    <property type="project" value="InterPro"/>
</dbReference>
<dbReference type="InterPro" id="IPR011050">
    <property type="entry name" value="Pectin_lyase_fold/virulence"/>
</dbReference>
<evidence type="ECO:0000259" key="4">
    <source>
        <dbReference type="Pfam" id="PF13229"/>
    </source>
</evidence>
<dbReference type="Proteomes" id="UP000585050">
    <property type="component" value="Unassembled WGS sequence"/>
</dbReference>
<keyword evidence="7" id="KW-1185">Reference proteome</keyword>
<comment type="caution">
    <text evidence="6">The sequence shown here is derived from an EMBL/GenBank/DDBJ whole genome shotgun (WGS) entry which is preliminary data.</text>
</comment>
<sequence>MTNIYFRTLIIGLFLSIPLKTLSQSSDNYLLNGDFEEGHSEQWGTWYNGVSDEEAYSGTYCGYIFSDTQGSLSQSIELKSNSKYTITFWAKAKRASDQVRVIMKVNGNSVINKIITMTTSYQQYTETFSTDDVEEISQLSFYKFVDVDKEIYIDEVTLVETEETLPQVRTVAIQNISQPLVGLEYQLQHIIIPGWEDPGTISWEVSNENAEVDPTGLLTTLDAGDVTVTTSYSNFPTLKSTIDLSIKGYESHIYYVDASNGNDTADGITKETAWKSLDKVNSRSFVPGDKILFKAGEIWEGQLEITTTRGTEDHPILFSRYGEGDKPKINGWGNKDYTVLLENAAYTEVSHFEITNMGNSPGNQRYGVVILANNQGEIYGTKVRHLAIHDVNGQYRKALGHGGGILYYMIGENRSRLVNAVIERNHIYDVVRNGIYGKTGYGRDYYTKNLLVKNNLIERIPGDGIVAFGCEDAVIEHNNCRAFTDSLQYHNDGNNAAAGIWAFSSNNTIIQYNEVSGHKAHHDAQGYDSDFYCDGTVIQYNYSHDNAGGFILICSDGTKTNGGTANTNSIVRYNISVNDGFRTWGSKKNYGPAIHVAGPVEDVQIYNNTFYWHKKPETFENELIDFTTWGPGTPKRFDIINNIFYSEEPTKFIYGIGEDVVFDNNAYFGEMTVPNDKNAIVGDPQFKTTGASEVLDYILQEDSPLISKGKLVSNNGGQDFFQTFVSSIRQPNVGAYNGAGENPIYNGGIEEETEDDLPFDPDKEEETPVDPEEPTDPDPTDPENELPTAIHPEKGVSIILKPNYNVENTLTIGFGNTYQNVSINIYSITGEVLLSSFYENVQNNLQINVQGILPGMYVTEVVTNEGRVTKKFLKR</sequence>
<dbReference type="Pfam" id="PF02018">
    <property type="entry name" value="CBM_4_9"/>
    <property type="match status" value="1"/>
</dbReference>
<dbReference type="Pfam" id="PF18962">
    <property type="entry name" value="Por_Secre_tail"/>
    <property type="match status" value="1"/>
</dbReference>
<dbReference type="SMART" id="SM00710">
    <property type="entry name" value="PbH1"/>
    <property type="match status" value="5"/>
</dbReference>
<dbReference type="Pfam" id="PF13229">
    <property type="entry name" value="Beta_helix"/>
    <property type="match status" value="1"/>
</dbReference>
<keyword evidence="1" id="KW-0378">Hydrolase</keyword>
<dbReference type="Gene3D" id="2.160.20.10">
    <property type="entry name" value="Single-stranded right-handed beta-helix, Pectin lyase-like"/>
    <property type="match status" value="1"/>
</dbReference>
<feature type="region of interest" description="Disordered" evidence="2">
    <location>
        <begin position="739"/>
        <end position="788"/>
    </location>
</feature>
<feature type="domain" description="Right handed beta helix" evidence="4">
    <location>
        <begin position="420"/>
        <end position="610"/>
    </location>
</feature>
<dbReference type="InterPro" id="IPR008979">
    <property type="entry name" value="Galactose-bd-like_sf"/>
</dbReference>
<dbReference type="SUPFAM" id="SSF49785">
    <property type="entry name" value="Galactose-binding domain-like"/>
    <property type="match status" value="1"/>
</dbReference>
<dbReference type="InterPro" id="IPR006626">
    <property type="entry name" value="PbH1"/>
</dbReference>
<evidence type="ECO:0000259" key="5">
    <source>
        <dbReference type="Pfam" id="PF18962"/>
    </source>
</evidence>
<evidence type="ECO:0000313" key="6">
    <source>
        <dbReference type="EMBL" id="NLR93864.1"/>
    </source>
</evidence>
<organism evidence="6 7">
    <name type="scientific">Flammeovirga agarivorans</name>
    <dbReference type="NCBI Taxonomy" id="2726742"/>
    <lineage>
        <taxon>Bacteria</taxon>
        <taxon>Pseudomonadati</taxon>
        <taxon>Bacteroidota</taxon>
        <taxon>Cytophagia</taxon>
        <taxon>Cytophagales</taxon>
        <taxon>Flammeovirgaceae</taxon>
        <taxon>Flammeovirga</taxon>
    </lineage>
</organism>
<gene>
    <name evidence="6" type="ORF">HGP29_21870</name>
</gene>
<accession>A0A7X8SPA5</accession>
<dbReference type="SUPFAM" id="SSF51126">
    <property type="entry name" value="Pectin lyase-like"/>
    <property type="match status" value="1"/>
</dbReference>
<evidence type="ECO:0000259" key="3">
    <source>
        <dbReference type="Pfam" id="PF02018"/>
    </source>
</evidence>
<feature type="compositionally biased region" description="Acidic residues" evidence="2">
    <location>
        <begin position="749"/>
        <end position="784"/>
    </location>
</feature>
<dbReference type="EMBL" id="JABAIL010000008">
    <property type="protein sequence ID" value="NLR93864.1"/>
    <property type="molecule type" value="Genomic_DNA"/>
</dbReference>
<dbReference type="InterPro" id="IPR026444">
    <property type="entry name" value="Secre_tail"/>
</dbReference>
<evidence type="ECO:0000256" key="2">
    <source>
        <dbReference type="SAM" id="MobiDB-lite"/>
    </source>
</evidence>
<dbReference type="AlphaFoldDB" id="A0A7X8SPA5"/>
<feature type="domain" description="Secretion system C-terminal sorting" evidence="5">
    <location>
        <begin position="807"/>
        <end position="872"/>
    </location>
</feature>
<dbReference type="InterPro" id="IPR012334">
    <property type="entry name" value="Pectin_lyas_fold"/>
</dbReference>
<name>A0A7X8SPA5_9BACT</name>
<evidence type="ECO:0000313" key="7">
    <source>
        <dbReference type="Proteomes" id="UP000585050"/>
    </source>
</evidence>
<dbReference type="InterPro" id="IPR003305">
    <property type="entry name" value="CenC_carb-bd"/>
</dbReference>
<feature type="domain" description="CBM-cenC" evidence="3">
    <location>
        <begin position="28"/>
        <end position="142"/>
    </location>
</feature>
<evidence type="ECO:0000256" key="1">
    <source>
        <dbReference type="ARBA" id="ARBA00022801"/>
    </source>
</evidence>
<reference evidence="6 7" key="1">
    <citation type="submission" date="2020-04" db="EMBL/GenBank/DDBJ databases">
        <title>Flammeovirga sp. SR4, a novel species isolated from seawater.</title>
        <authorList>
            <person name="Wang X."/>
        </authorList>
    </citation>
    <scope>NUCLEOTIDE SEQUENCE [LARGE SCALE GENOMIC DNA]</scope>
    <source>
        <strain evidence="6 7">SR4</strain>
    </source>
</reference>
<dbReference type="Gene3D" id="2.60.120.260">
    <property type="entry name" value="Galactose-binding domain-like"/>
    <property type="match status" value="1"/>
</dbReference>
<proteinExistence type="predicted"/>
<protein>
    <submittedName>
        <fullName evidence="6">T9SS type A sorting domain-containing protein</fullName>
    </submittedName>
</protein>